<dbReference type="PIRSF" id="PIRSF037471">
    <property type="entry name" value="UCP037471"/>
    <property type="match status" value="1"/>
</dbReference>
<feature type="transmembrane region" description="Helical" evidence="9">
    <location>
        <begin position="210"/>
        <end position="231"/>
    </location>
</feature>
<dbReference type="SUPFAM" id="SSF49344">
    <property type="entry name" value="CBD9-like"/>
    <property type="match status" value="1"/>
</dbReference>
<dbReference type="Gene3D" id="1.20.120.1770">
    <property type="match status" value="1"/>
</dbReference>
<dbReference type="FunCoup" id="A0A2R6P6J3">
    <property type="interactions" value="347"/>
</dbReference>
<keyword evidence="6 9" id="KW-1133">Transmembrane helix</keyword>
<sequence length="364" mass="40212">MKTSSIFFVFFLIYGLASSVNSQTDSCSSNLNLNSQIKFDTSSLNCNPVWTARDYILRYAQAGPKLWSFVLSAPNTNAYVAIGFSPKGNMVGSSAVVGWVAADGVAHIKQYSLTGQSPPQVLPDQGTLDILGNSSSVVSESSRLYVAFQLSTDRPENRLLYAVGPIGVFPTAPNFRLTEHNNKVSTTLNYVTGQTQTQKSPYSNLRKSHGILNMLGWGILMPIGAIVARYFKQWDPIWFYSHISIQSLGFIFGIAGVICGFLLENKLSANVNKHKGLGIFILILGCLQVMAFLARPEKVSKYRKYWNWYHYIVGRLLIFFAAVNVFYGIHLGNAGSGWNAGFAVVLVGLFIVATVLEIRMRMKK</sequence>
<protein>
    <submittedName>
        <fullName evidence="13">Cytochrome b561 and DOMON domain-containing protein</fullName>
    </submittedName>
</protein>
<evidence type="ECO:0000256" key="2">
    <source>
        <dbReference type="ARBA" id="ARBA00022448"/>
    </source>
</evidence>
<evidence type="ECO:0000256" key="3">
    <source>
        <dbReference type="ARBA" id="ARBA00022692"/>
    </source>
</evidence>
<evidence type="ECO:0000256" key="7">
    <source>
        <dbReference type="ARBA" id="ARBA00023136"/>
    </source>
</evidence>
<evidence type="ECO:0000313" key="13">
    <source>
        <dbReference type="EMBL" id="PSR86262.1"/>
    </source>
</evidence>
<dbReference type="SMART" id="SM00664">
    <property type="entry name" value="DoH"/>
    <property type="match status" value="1"/>
</dbReference>
<accession>A0A2R6P6J3</accession>
<feature type="transmembrane region" description="Helical" evidence="9">
    <location>
        <begin position="275"/>
        <end position="294"/>
    </location>
</feature>
<keyword evidence="7 9" id="KW-0472">Membrane</keyword>
<gene>
    <name evidence="13" type="ORF">CEY00_Acc31900</name>
</gene>
<evidence type="ECO:0000256" key="10">
    <source>
        <dbReference type="SAM" id="SignalP"/>
    </source>
</evidence>
<feature type="binding site" description="axial binding residue" evidence="8">
    <location>
        <position position="209"/>
    </location>
    <ligand>
        <name>heme b</name>
        <dbReference type="ChEBI" id="CHEBI:60344"/>
        <label>1</label>
    </ligand>
    <ligandPart>
        <name>Fe</name>
        <dbReference type="ChEBI" id="CHEBI:18248"/>
    </ligandPart>
</feature>
<feature type="binding site" description="axial binding residue" evidence="8">
    <location>
        <position position="310"/>
    </location>
    <ligand>
        <name>heme b</name>
        <dbReference type="ChEBI" id="CHEBI:60344"/>
        <label>1</label>
    </ligand>
    <ligandPart>
        <name>Fe</name>
        <dbReference type="ChEBI" id="CHEBI:18248"/>
    </ligandPart>
</feature>
<feature type="transmembrane region" description="Helical" evidence="9">
    <location>
        <begin position="336"/>
        <end position="356"/>
    </location>
</feature>
<dbReference type="EMBL" id="NKQK01000028">
    <property type="protein sequence ID" value="PSR86262.1"/>
    <property type="molecule type" value="Genomic_DNA"/>
</dbReference>
<keyword evidence="14" id="KW-1185">Reference proteome</keyword>
<feature type="binding site" description="axial binding residue" evidence="8">
    <location>
        <position position="274"/>
    </location>
    <ligand>
        <name>heme b</name>
        <dbReference type="ChEBI" id="CHEBI:60344"/>
        <label>1</label>
    </ligand>
    <ligandPart>
        <name>Fe</name>
        <dbReference type="ChEBI" id="CHEBI:18248"/>
    </ligandPart>
</feature>
<dbReference type="CDD" id="cd08760">
    <property type="entry name" value="Cyt_b561_FRRS1_like"/>
    <property type="match status" value="1"/>
</dbReference>
<dbReference type="PROSITE" id="PS50836">
    <property type="entry name" value="DOMON"/>
    <property type="match status" value="1"/>
</dbReference>
<dbReference type="STRING" id="1590841.A0A2R6P6J3"/>
<dbReference type="InParanoid" id="A0A2R6P6J3"/>
<dbReference type="Pfam" id="PF03351">
    <property type="entry name" value="DOMON"/>
    <property type="match status" value="1"/>
</dbReference>
<dbReference type="GO" id="GO:0046872">
    <property type="term" value="F:metal ion binding"/>
    <property type="evidence" value="ECO:0007669"/>
    <property type="project" value="UniProtKB-KW"/>
</dbReference>
<evidence type="ECO:0000259" key="12">
    <source>
        <dbReference type="PROSITE" id="PS50939"/>
    </source>
</evidence>
<evidence type="ECO:0000313" key="14">
    <source>
        <dbReference type="Proteomes" id="UP000241394"/>
    </source>
</evidence>
<keyword evidence="2" id="KW-0813">Transport</keyword>
<dbReference type="Pfam" id="PF03188">
    <property type="entry name" value="Cytochrom_B561"/>
    <property type="match status" value="1"/>
</dbReference>
<dbReference type="GO" id="GO:0016020">
    <property type="term" value="C:membrane"/>
    <property type="evidence" value="ECO:0007669"/>
    <property type="project" value="UniProtKB-SubCell"/>
</dbReference>
<feature type="signal peptide" evidence="10">
    <location>
        <begin position="1"/>
        <end position="19"/>
    </location>
</feature>
<dbReference type="OrthoDB" id="19261at2759"/>
<evidence type="ECO:0000256" key="4">
    <source>
        <dbReference type="ARBA" id="ARBA00022729"/>
    </source>
</evidence>
<keyword evidence="8" id="KW-0479">Metal-binding</keyword>
<dbReference type="Proteomes" id="UP000241394">
    <property type="component" value="Chromosome LG28"/>
</dbReference>
<dbReference type="InterPro" id="IPR005018">
    <property type="entry name" value="DOMON_domain"/>
</dbReference>
<comment type="caution">
    <text evidence="13">The sequence shown here is derived from an EMBL/GenBank/DDBJ whole genome shotgun (WGS) entry which is preliminary data.</text>
</comment>
<evidence type="ECO:0000256" key="1">
    <source>
        <dbReference type="ARBA" id="ARBA00004370"/>
    </source>
</evidence>
<dbReference type="PANTHER" id="PTHR23130:SF171">
    <property type="entry name" value="OS01G0895300 PROTEIN"/>
    <property type="match status" value="1"/>
</dbReference>
<feature type="domain" description="Cytochrome b561" evidence="12">
    <location>
        <begin position="171"/>
        <end position="364"/>
    </location>
</feature>
<evidence type="ECO:0000256" key="6">
    <source>
        <dbReference type="ARBA" id="ARBA00022989"/>
    </source>
</evidence>
<evidence type="ECO:0000256" key="5">
    <source>
        <dbReference type="ARBA" id="ARBA00022982"/>
    </source>
</evidence>
<dbReference type="InterPro" id="IPR045266">
    <property type="entry name" value="DOH_DOMON"/>
</dbReference>
<keyword evidence="4 10" id="KW-0732">Signal</keyword>
<evidence type="ECO:0000256" key="8">
    <source>
        <dbReference type="PIRSR" id="PIRSR037471-1"/>
    </source>
</evidence>
<dbReference type="SMART" id="SM00665">
    <property type="entry name" value="B561"/>
    <property type="match status" value="1"/>
</dbReference>
<proteinExistence type="predicted"/>
<organism evidence="13 14">
    <name type="scientific">Actinidia chinensis var. chinensis</name>
    <name type="common">Chinese soft-hair kiwi</name>
    <dbReference type="NCBI Taxonomy" id="1590841"/>
    <lineage>
        <taxon>Eukaryota</taxon>
        <taxon>Viridiplantae</taxon>
        <taxon>Streptophyta</taxon>
        <taxon>Embryophyta</taxon>
        <taxon>Tracheophyta</taxon>
        <taxon>Spermatophyta</taxon>
        <taxon>Magnoliopsida</taxon>
        <taxon>eudicotyledons</taxon>
        <taxon>Gunneridae</taxon>
        <taxon>Pentapetalae</taxon>
        <taxon>asterids</taxon>
        <taxon>Ericales</taxon>
        <taxon>Actinidiaceae</taxon>
        <taxon>Actinidia</taxon>
    </lineage>
</organism>
<dbReference type="PROSITE" id="PS50939">
    <property type="entry name" value="CYTOCHROME_B561"/>
    <property type="match status" value="1"/>
</dbReference>
<feature type="binding site" description="axial binding residue" evidence="8">
    <location>
        <position position="242"/>
    </location>
    <ligand>
        <name>heme b</name>
        <dbReference type="ChEBI" id="CHEBI:60344"/>
        <label>1</label>
    </ligand>
    <ligandPart>
        <name>Fe</name>
        <dbReference type="ChEBI" id="CHEBI:18248"/>
    </ligandPart>
</feature>
<evidence type="ECO:0000259" key="11">
    <source>
        <dbReference type="PROSITE" id="PS50836"/>
    </source>
</evidence>
<reference evidence="14" key="2">
    <citation type="journal article" date="2018" name="BMC Genomics">
        <title>A manually annotated Actinidia chinensis var. chinensis (kiwifruit) genome highlights the challenges associated with draft genomes and gene prediction in plants.</title>
        <authorList>
            <person name="Pilkington S.M."/>
            <person name="Crowhurst R."/>
            <person name="Hilario E."/>
            <person name="Nardozza S."/>
            <person name="Fraser L."/>
            <person name="Peng Y."/>
            <person name="Gunaseelan K."/>
            <person name="Simpson R."/>
            <person name="Tahir J."/>
            <person name="Deroles S.C."/>
            <person name="Templeton K."/>
            <person name="Luo Z."/>
            <person name="Davy M."/>
            <person name="Cheng C."/>
            <person name="McNeilage M."/>
            <person name="Scaglione D."/>
            <person name="Liu Y."/>
            <person name="Zhang Q."/>
            <person name="Datson P."/>
            <person name="De Silva N."/>
            <person name="Gardiner S.E."/>
            <person name="Bassett H."/>
            <person name="Chagne D."/>
            <person name="McCallum J."/>
            <person name="Dzierzon H."/>
            <person name="Deng C."/>
            <person name="Wang Y.Y."/>
            <person name="Barron L."/>
            <person name="Manako K."/>
            <person name="Bowen J."/>
            <person name="Foster T.M."/>
            <person name="Erridge Z.A."/>
            <person name="Tiffin H."/>
            <person name="Waite C.N."/>
            <person name="Davies K.M."/>
            <person name="Grierson E.P."/>
            <person name="Laing W.A."/>
            <person name="Kirk R."/>
            <person name="Chen X."/>
            <person name="Wood M."/>
            <person name="Montefiori M."/>
            <person name="Brummell D.A."/>
            <person name="Schwinn K.E."/>
            <person name="Catanach A."/>
            <person name="Fullerton C."/>
            <person name="Li D."/>
            <person name="Meiyalaghan S."/>
            <person name="Nieuwenhuizen N."/>
            <person name="Read N."/>
            <person name="Prakash R."/>
            <person name="Hunter D."/>
            <person name="Zhang H."/>
            <person name="McKenzie M."/>
            <person name="Knabel M."/>
            <person name="Harris A."/>
            <person name="Allan A.C."/>
            <person name="Gleave A."/>
            <person name="Chen A."/>
            <person name="Janssen B.J."/>
            <person name="Plunkett B."/>
            <person name="Ampomah-Dwamena C."/>
            <person name="Voogd C."/>
            <person name="Leif D."/>
            <person name="Lafferty D."/>
            <person name="Souleyre E.J.F."/>
            <person name="Varkonyi-Gasic E."/>
            <person name="Gambi F."/>
            <person name="Hanley J."/>
            <person name="Yao J.L."/>
            <person name="Cheung J."/>
            <person name="David K.M."/>
            <person name="Warren B."/>
            <person name="Marsh K."/>
            <person name="Snowden K.C."/>
            <person name="Lin-Wang K."/>
            <person name="Brian L."/>
            <person name="Martinez-Sanchez M."/>
            <person name="Wang M."/>
            <person name="Ileperuma N."/>
            <person name="Macnee N."/>
            <person name="Campin R."/>
            <person name="McAtee P."/>
            <person name="Drummond R.S.M."/>
            <person name="Espley R.V."/>
            <person name="Ireland H.S."/>
            <person name="Wu R."/>
            <person name="Atkinson R.G."/>
            <person name="Karunairetnam S."/>
            <person name="Bulley S."/>
            <person name="Chunkath S."/>
            <person name="Hanley Z."/>
            <person name="Storey R."/>
            <person name="Thrimawithana A.H."/>
            <person name="Thomson S."/>
            <person name="David C."/>
            <person name="Testolin R."/>
            <person name="Huang H."/>
            <person name="Hellens R.P."/>
            <person name="Schaffer R.J."/>
        </authorList>
    </citation>
    <scope>NUCLEOTIDE SEQUENCE [LARGE SCALE GENOMIC DNA]</scope>
    <source>
        <strain evidence="14">cv. Red5</strain>
    </source>
</reference>
<dbReference type="PANTHER" id="PTHR23130">
    <property type="entry name" value="CYTOCHROME B561 AND DOMON DOMAIN-CONTAINING PROTEIN"/>
    <property type="match status" value="1"/>
</dbReference>
<dbReference type="CDD" id="cd09631">
    <property type="entry name" value="DOMON_DOH"/>
    <property type="match status" value="1"/>
</dbReference>
<dbReference type="Gramene" id="PSR86262">
    <property type="protein sequence ID" value="PSR86262"/>
    <property type="gene ID" value="CEY00_Acc31900"/>
</dbReference>
<feature type="domain" description="DOMON" evidence="11">
    <location>
        <begin position="53"/>
        <end position="164"/>
    </location>
</feature>
<feature type="transmembrane region" description="Helical" evidence="9">
    <location>
        <begin position="306"/>
        <end position="330"/>
    </location>
</feature>
<evidence type="ECO:0000256" key="9">
    <source>
        <dbReference type="SAM" id="Phobius"/>
    </source>
</evidence>
<feature type="transmembrane region" description="Helical" evidence="9">
    <location>
        <begin position="243"/>
        <end position="263"/>
    </location>
</feature>
<keyword evidence="5" id="KW-0249">Electron transport</keyword>
<comment type="subcellular location">
    <subcellularLocation>
        <location evidence="1">Membrane</location>
    </subcellularLocation>
</comment>
<keyword evidence="8" id="KW-0408">Iron</keyword>
<feature type="chain" id="PRO_5015338960" evidence="10">
    <location>
        <begin position="20"/>
        <end position="364"/>
    </location>
</feature>
<keyword evidence="3 9" id="KW-0812">Transmembrane</keyword>
<dbReference type="InterPro" id="IPR017214">
    <property type="entry name" value="UCP037471"/>
</dbReference>
<dbReference type="InterPro" id="IPR006593">
    <property type="entry name" value="Cyt_b561/ferric_Rdtase_TM"/>
</dbReference>
<dbReference type="OMA" id="CFQAWPS"/>
<name>A0A2R6P6J3_ACTCC</name>
<dbReference type="AlphaFoldDB" id="A0A2R6P6J3"/>
<reference evidence="13 14" key="1">
    <citation type="submission" date="2017-07" db="EMBL/GenBank/DDBJ databases">
        <title>An improved, manually edited Actinidia chinensis var. chinensis (kiwifruit) genome highlights the challenges associated with draft genomes and gene prediction in plants.</title>
        <authorList>
            <person name="Pilkington S."/>
            <person name="Crowhurst R."/>
            <person name="Hilario E."/>
            <person name="Nardozza S."/>
            <person name="Fraser L."/>
            <person name="Peng Y."/>
            <person name="Gunaseelan K."/>
            <person name="Simpson R."/>
            <person name="Tahir J."/>
            <person name="Deroles S."/>
            <person name="Templeton K."/>
            <person name="Luo Z."/>
            <person name="Davy M."/>
            <person name="Cheng C."/>
            <person name="Mcneilage M."/>
            <person name="Scaglione D."/>
            <person name="Liu Y."/>
            <person name="Zhang Q."/>
            <person name="Datson P."/>
            <person name="De Silva N."/>
            <person name="Gardiner S."/>
            <person name="Bassett H."/>
            <person name="Chagne D."/>
            <person name="Mccallum J."/>
            <person name="Dzierzon H."/>
            <person name="Deng C."/>
            <person name="Wang Y.-Y."/>
            <person name="Barron N."/>
            <person name="Manako K."/>
            <person name="Bowen J."/>
            <person name="Foster T."/>
            <person name="Erridge Z."/>
            <person name="Tiffin H."/>
            <person name="Waite C."/>
            <person name="Davies K."/>
            <person name="Grierson E."/>
            <person name="Laing W."/>
            <person name="Kirk R."/>
            <person name="Chen X."/>
            <person name="Wood M."/>
            <person name="Montefiori M."/>
            <person name="Brummell D."/>
            <person name="Schwinn K."/>
            <person name="Catanach A."/>
            <person name="Fullerton C."/>
            <person name="Li D."/>
            <person name="Meiyalaghan S."/>
            <person name="Nieuwenhuizen N."/>
            <person name="Read N."/>
            <person name="Prakash R."/>
            <person name="Hunter D."/>
            <person name="Zhang H."/>
            <person name="Mckenzie M."/>
            <person name="Knabel M."/>
            <person name="Harris A."/>
            <person name="Allan A."/>
            <person name="Chen A."/>
            <person name="Janssen B."/>
            <person name="Plunkett B."/>
            <person name="Dwamena C."/>
            <person name="Voogd C."/>
            <person name="Leif D."/>
            <person name="Lafferty D."/>
            <person name="Souleyre E."/>
            <person name="Varkonyi-Gasic E."/>
            <person name="Gambi F."/>
            <person name="Hanley J."/>
            <person name="Yao J.-L."/>
            <person name="Cheung J."/>
            <person name="David K."/>
            <person name="Warren B."/>
            <person name="Marsh K."/>
            <person name="Snowden K."/>
            <person name="Lin-Wang K."/>
            <person name="Brian L."/>
            <person name="Martinez-Sanchez M."/>
            <person name="Wang M."/>
            <person name="Ileperuma N."/>
            <person name="Macnee N."/>
            <person name="Campin R."/>
            <person name="Mcatee P."/>
            <person name="Drummond R."/>
            <person name="Espley R."/>
            <person name="Ireland H."/>
            <person name="Wu R."/>
            <person name="Atkinson R."/>
            <person name="Karunairetnam S."/>
            <person name="Bulley S."/>
            <person name="Chunkath S."/>
            <person name="Hanley Z."/>
            <person name="Storey R."/>
            <person name="Thrimawithana A."/>
            <person name="Thomson S."/>
            <person name="David C."/>
            <person name="Testolin R."/>
        </authorList>
    </citation>
    <scope>NUCLEOTIDE SEQUENCE [LARGE SCALE GENOMIC DNA]</scope>
    <source>
        <strain evidence="14">cv. Red5</strain>
        <tissue evidence="13">Young leaf</tissue>
    </source>
</reference>